<evidence type="ECO:0000313" key="3">
    <source>
        <dbReference type="Proteomes" id="UP001205843"/>
    </source>
</evidence>
<comment type="caution">
    <text evidence="2">The sequence shown here is derived from an EMBL/GenBank/DDBJ whole genome shotgun (WGS) entry which is preliminary data.</text>
</comment>
<feature type="transmembrane region" description="Helical" evidence="1">
    <location>
        <begin position="43"/>
        <end position="62"/>
    </location>
</feature>
<accession>A0AAE3G3X2</accession>
<reference evidence="2" key="1">
    <citation type="submission" date="2022-03" db="EMBL/GenBank/DDBJ databases">
        <title>Genomic Encyclopedia of Type Strains, Phase III (KMG-III): the genomes of soil and plant-associated and newly described type strains.</title>
        <authorList>
            <person name="Whitman W."/>
        </authorList>
    </citation>
    <scope>NUCLEOTIDE SEQUENCE</scope>
    <source>
        <strain evidence="2">ANL 6-2</strain>
    </source>
</reference>
<sequence length="163" mass="17802">MAKRCQGVDFERRVLREEAPPTAAALARLQARIERRGARERRVILYTIASMSALTLLVGVLISRHAALGMAAGICYRLGCEYRARRRVECLRAALRPARSALLAYQAALVIDECSAASRYAKALVGRELVAGELGAIVECARSTLPADAWSMTAVKDGREQET</sequence>
<dbReference type="Proteomes" id="UP001205843">
    <property type="component" value="Unassembled WGS sequence"/>
</dbReference>
<keyword evidence="1" id="KW-0812">Transmembrane</keyword>
<dbReference type="RefSeq" id="WP_253476190.1">
    <property type="nucleotide sequence ID" value="NZ_JALJXV010000003.1"/>
</dbReference>
<keyword evidence="1" id="KW-1133">Transmembrane helix</keyword>
<gene>
    <name evidence="2" type="ORF">J2T57_001393</name>
</gene>
<dbReference type="EMBL" id="JALJXV010000003">
    <property type="protein sequence ID" value="MCP1674291.1"/>
    <property type="molecule type" value="Genomic_DNA"/>
</dbReference>
<evidence type="ECO:0000313" key="2">
    <source>
        <dbReference type="EMBL" id="MCP1674291.1"/>
    </source>
</evidence>
<evidence type="ECO:0000256" key="1">
    <source>
        <dbReference type="SAM" id="Phobius"/>
    </source>
</evidence>
<name>A0AAE3G3X2_9GAMM</name>
<protein>
    <submittedName>
        <fullName evidence="2">Uncharacterized protein</fullName>
    </submittedName>
</protein>
<organism evidence="2 3">
    <name type="scientific">Natronocella acetinitrilica</name>
    <dbReference type="NCBI Taxonomy" id="414046"/>
    <lineage>
        <taxon>Bacteria</taxon>
        <taxon>Pseudomonadati</taxon>
        <taxon>Pseudomonadota</taxon>
        <taxon>Gammaproteobacteria</taxon>
        <taxon>Chromatiales</taxon>
        <taxon>Ectothiorhodospiraceae</taxon>
        <taxon>Natronocella</taxon>
    </lineage>
</organism>
<keyword evidence="3" id="KW-1185">Reference proteome</keyword>
<keyword evidence="1" id="KW-0472">Membrane</keyword>
<dbReference type="AlphaFoldDB" id="A0AAE3G3X2"/>
<proteinExistence type="predicted"/>